<gene>
    <name evidence="1" type="ORF">POBO1169_LOCUS5915</name>
</gene>
<reference evidence="1" key="1">
    <citation type="submission" date="2021-01" db="EMBL/GenBank/DDBJ databases">
        <authorList>
            <person name="Corre E."/>
            <person name="Pelletier E."/>
            <person name="Niang G."/>
            <person name="Scheremetjew M."/>
            <person name="Finn R."/>
            <person name="Kale V."/>
            <person name="Holt S."/>
            <person name="Cochrane G."/>
            <person name="Meng A."/>
            <person name="Brown T."/>
            <person name="Cohen L."/>
        </authorList>
    </citation>
    <scope>NUCLEOTIDE SEQUENCE</scope>
    <source>
        <strain evidence="1">CCMP722</strain>
    </source>
</reference>
<accession>A0A7S0QTT8</accession>
<name>A0A7S0QTT8_9CHLO</name>
<organism evidence="1">
    <name type="scientific">Pyramimonas obovata</name>
    <dbReference type="NCBI Taxonomy" id="1411642"/>
    <lineage>
        <taxon>Eukaryota</taxon>
        <taxon>Viridiplantae</taxon>
        <taxon>Chlorophyta</taxon>
        <taxon>Pyramimonadophyceae</taxon>
        <taxon>Pyramimonadales</taxon>
        <taxon>Pyramimonadaceae</taxon>
        <taxon>Pyramimonas</taxon>
        <taxon>Pyramimonas incertae sedis</taxon>
    </lineage>
</organism>
<protein>
    <submittedName>
        <fullName evidence="1">Uncharacterized protein</fullName>
    </submittedName>
</protein>
<dbReference type="AlphaFoldDB" id="A0A7S0QTT8"/>
<proteinExistence type="predicted"/>
<dbReference type="EMBL" id="HBFA01011340">
    <property type="protein sequence ID" value="CAD8659531.1"/>
    <property type="molecule type" value="Transcribed_RNA"/>
</dbReference>
<sequence>MNEAVKAEYEHILRLRGQDAANGVFQAKGSYSDDLAAIIVNYLGKAHQFFTDDHPQTAVAILMELTKYTAVRDAYVIRCCAYQDAMNKFFNFWQRILRPGSVLRSYSVGRQHVADLQASGVDLTVLINRLQRIVDSTRDVPRLQDIADNAQDVIDTVVRLRQYRD</sequence>
<evidence type="ECO:0000313" key="1">
    <source>
        <dbReference type="EMBL" id="CAD8659531.1"/>
    </source>
</evidence>